<proteinExistence type="predicted"/>
<accession>A0A011U000</accession>
<dbReference type="HOGENOM" id="CLU_1891843_0_0_5"/>
<name>A0A011U000_9HYPH</name>
<evidence type="ECO:0000313" key="2">
    <source>
        <dbReference type="Proteomes" id="UP000019849"/>
    </source>
</evidence>
<evidence type="ECO:0000313" key="1">
    <source>
        <dbReference type="EMBL" id="EXL09727.1"/>
    </source>
</evidence>
<dbReference type="Proteomes" id="UP000019849">
    <property type="component" value="Unassembled WGS sequence"/>
</dbReference>
<evidence type="ECO:0008006" key="3">
    <source>
        <dbReference type="Google" id="ProtNLM"/>
    </source>
</evidence>
<organism evidence="1 2">
    <name type="scientific">Aquamicrobium defluvii</name>
    <dbReference type="NCBI Taxonomy" id="69279"/>
    <lineage>
        <taxon>Bacteria</taxon>
        <taxon>Pseudomonadati</taxon>
        <taxon>Pseudomonadota</taxon>
        <taxon>Alphaproteobacteria</taxon>
        <taxon>Hyphomicrobiales</taxon>
        <taxon>Phyllobacteriaceae</taxon>
        <taxon>Aquamicrobium</taxon>
    </lineage>
</organism>
<comment type="caution">
    <text evidence="1">The sequence shown here is derived from an EMBL/GenBank/DDBJ whole genome shotgun (WGS) entry which is preliminary data.</text>
</comment>
<dbReference type="EMBL" id="JENY01000006">
    <property type="protein sequence ID" value="EXL09727.1"/>
    <property type="molecule type" value="Genomic_DNA"/>
</dbReference>
<sequence length="134" mass="15616">MLGDLEWHRFANGDFSTPIRACRLAGHLVAHLGVEDDRVLVHPQYAPKFILKHRITPQQLPMLPMAIEFGTVLQDRDKTLSFFYEDDIVFGKIFHAAVKTTGQRHEIWVRTFHKVTTGDMNRRIRRGLVLRRQV</sequence>
<protein>
    <recommendedName>
        <fullName evidence="3">Phage-Barnase-EndoU-ColicinE5/D-RelE like nuclease 3 domain-containing protein</fullName>
    </recommendedName>
</protein>
<dbReference type="AlphaFoldDB" id="A0A011U000"/>
<reference evidence="1 2" key="1">
    <citation type="submission" date="2014-02" db="EMBL/GenBank/DDBJ databases">
        <title>Aquamicrobium defluvii Genome sequencing.</title>
        <authorList>
            <person name="Wang X."/>
        </authorList>
    </citation>
    <scope>NUCLEOTIDE SEQUENCE [LARGE SCALE GENOMIC DNA]</scope>
    <source>
        <strain evidence="1 2">W13Z1</strain>
    </source>
</reference>
<gene>
    <name evidence="1" type="ORF">BG36_20985</name>
</gene>